<gene>
    <name evidence="1" type="ORF">ElyMa_006842000</name>
</gene>
<dbReference type="Proteomes" id="UP000762676">
    <property type="component" value="Unassembled WGS sequence"/>
</dbReference>
<proteinExistence type="predicted"/>
<dbReference type="EMBL" id="BMAT01013681">
    <property type="protein sequence ID" value="GFS18200.1"/>
    <property type="molecule type" value="Genomic_DNA"/>
</dbReference>
<reference evidence="1 2" key="1">
    <citation type="journal article" date="2021" name="Elife">
        <title>Chloroplast acquisition without the gene transfer in kleptoplastic sea slugs, Plakobranchus ocellatus.</title>
        <authorList>
            <person name="Maeda T."/>
            <person name="Takahashi S."/>
            <person name="Yoshida T."/>
            <person name="Shimamura S."/>
            <person name="Takaki Y."/>
            <person name="Nagai Y."/>
            <person name="Toyoda A."/>
            <person name="Suzuki Y."/>
            <person name="Arimoto A."/>
            <person name="Ishii H."/>
            <person name="Satoh N."/>
            <person name="Nishiyama T."/>
            <person name="Hasebe M."/>
            <person name="Maruyama T."/>
            <person name="Minagawa J."/>
            <person name="Obokata J."/>
            <person name="Shigenobu S."/>
        </authorList>
    </citation>
    <scope>NUCLEOTIDE SEQUENCE [LARGE SCALE GENOMIC DNA]</scope>
</reference>
<protein>
    <submittedName>
        <fullName evidence="1">Uncharacterized protein</fullName>
    </submittedName>
</protein>
<evidence type="ECO:0000313" key="2">
    <source>
        <dbReference type="Proteomes" id="UP000762676"/>
    </source>
</evidence>
<keyword evidence="2" id="KW-1185">Reference proteome</keyword>
<organism evidence="1 2">
    <name type="scientific">Elysia marginata</name>
    <dbReference type="NCBI Taxonomy" id="1093978"/>
    <lineage>
        <taxon>Eukaryota</taxon>
        <taxon>Metazoa</taxon>
        <taxon>Spiralia</taxon>
        <taxon>Lophotrochozoa</taxon>
        <taxon>Mollusca</taxon>
        <taxon>Gastropoda</taxon>
        <taxon>Heterobranchia</taxon>
        <taxon>Euthyneura</taxon>
        <taxon>Panpulmonata</taxon>
        <taxon>Sacoglossa</taxon>
        <taxon>Placobranchoidea</taxon>
        <taxon>Plakobranchidae</taxon>
        <taxon>Elysia</taxon>
    </lineage>
</organism>
<accession>A0AAV4J8P6</accession>
<dbReference type="AlphaFoldDB" id="A0AAV4J8P6"/>
<sequence length="98" mass="10440">MPCWGNTASTSSTGPAGTTLPLHYPQALLRQHCLNIIHRPCCDNTASTLLSCPSAVRDATPATITSSDSIACAQPSALKDIKSIRLFLTTNINFTLRP</sequence>
<name>A0AAV4J8P6_9GAST</name>
<comment type="caution">
    <text evidence="1">The sequence shown here is derived from an EMBL/GenBank/DDBJ whole genome shotgun (WGS) entry which is preliminary data.</text>
</comment>
<evidence type="ECO:0000313" key="1">
    <source>
        <dbReference type="EMBL" id="GFS18200.1"/>
    </source>
</evidence>